<keyword evidence="2" id="KW-1185">Reference proteome</keyword>
<dbReference type="NCBIfam" id="TIGR04399">
    <property type="entry name" value="acc_Sec_SLAP"/>
    <property type="match status" value="1"/>
</dbReference>
<dbReference type="RefSeq" id="WP_198768409.1">
    <property type="nucleotide sequence ID" value="NZ_JAEACF010000001.1"/>
</dbReference>
<gene>
    <name evidence="1" type="ORF">ABID52_000572</name>
</gene>
<dbReference type="InterPro" id="IPR030911">
    <property type="entry name" value="Sec_acc_SLAP"/>
</dbReference>
<accession>A0ABV2LF82</accession>
<organism evidence="1 2">
    <name type="scientific">Fictibacillus halophilus</name>
    <dbReference type="NCBI Taxonomy" id="1610490"/>
    <lineage>
        <taxon>Bacteria</taxon>
        <taxon>Bacillati</taxon>
        <taxon>Bacillota</taxon>
        <taxon>Bacilli</taxon>
        <taxon>Bacillales</taxon>
        <taxon>Fictibacillaceae</taxon>
        <taxon>Fictibacillus</taxon>
    </lineage>
</organism>
<dbReference type="NCBIfam" id="TIGR04398">
    <property type="entry name" value="SLAP_DUP"/>
    <property type="match status" value="2"/>
</dbReference>
<comment type="caution">
    <text evidence="1">The sequence shown here is derived from an EMBL/GenBank/DDBJ whole genome shotgun (WGS) entry which is preliminary data.</text>
</comment>
<evidence type="ECO:0000313" key="2">
    <source>
        <dbReference type="Proteomes" id="UP001549097"/>
    </source>
</evidence>
<evidence type="ECO:0000313" key="1">
    <source>
        <dbReference type="EMBL" id="MET3726991.1"/>
    </source>
</evidence>
<reference evidence="1 2" key="1">
    <citation type="submission" date="2024-06" db="EMBL/GenBank/DDBJ databases">
        <title>Genomic Encyclopedia of Type Strains, Phase IV (KMG-IV): sequencing the most valuable type-strain genomes for metagenomic binning, comparative biology and taxonomic classification.</title>
        <authorList>
            <person name="Goeker M."/>
        </authorList>
    </citation>
    <scope>NUCLEOTIDE SEQUENCE [LARGE SCALE GENOMIC DNA]</scope>
    <source>
        <strain evidence="1 2">DSM 100124</strain>
    </source>
</reference>
<proteinExistence type="predicted"/>
<dbReference type="InterPro" id="IPR030910">
    <property type="entry name" value="SLAP_dom"/>
</dbReference>
<sequence length="300" mass="33593">MLSLFKKKNLNKTGEDTTVSSEELLNETSANLSAEEEVETSLHYSPAYMPTQELKYVYQFLNLDLTPLKPNQVSLSGIDLKQDGGDVTVTAFIRNSLDKAIQLQEIPLLLLGVEDEMLGRKVFNFAEVGEIPAKSSTPWVFTFSGDELATVEEFPKTGWKLAFELKTARRHELDLEESWANSLPEEDKARLHQLVAEIQAPKPGEVNFMGLQAKQTSEGNLHVTMLIRNGSDKNIQLQQLPLEVTDASEEVIAKGGFTLDDLEVKANTSKPWTFIFPSDLVLKENVDLSVWKAYPPQQHS</sequence>
<dbReference type="EMBL" id="JBEPMP010000001">
    <property type="protein sequence ID" value="MET3726991.1"/>
    <property type="molecule type" value="Genomic_DNA"/>
</dbReference>
<protein>
    <submittedName>
        <fullName evidence="1">Accessory Sec system S-layer assembly protein</fullName>
    </submittedName>
</protein>
<name>A0ABV2LF82_9BACL</name>
<dbReference type="Proteomes" id="UP001549097">
    <property type="component" value="Unassembled WGS sequence"/>
</dbReference>